<feature type="compositionally biased region" description="Polar residues" evidence="3">
    <location>
        <begin position="447"/>
        <end position="467"/>
    </location>
</feature>
<feature type="region of interest" description="Disordered" evidence="3">
    <location>
        <begin position="385"/>
        <end position="481"/>
    </location>
</feature>
<sequence length="952" mass="104616">MESSNKKEEEKIGTPTAQRVSGRCIKRPRKDDETNNSPKVCVRRLQHHQQQQPQGQQPQQQHHQQGQQQQGQQQAQQQHPQQQQLPNHLHHQDGSVTNPVSSPKSTHPEKTRRSWDLWTHESKNWFFDALCEYGKDFDAIYNSMAAKSRKSKTQGDIAFKNKDQVRYFYYRTWHKVSKALGDLGDTKKSVQEIYGLVNYSEMRKKIGFKALNPTNAPRLLELVMSGQTTIKVKGKNLRIKTPVCRALRMVNNVPDKYNEGPKVPTQVTVEMRPVDNAAWTHVQSLAHNPRVKISCGPQRKIASIVDFMESRWQPVHLRKKNSLLASLEGLETPQELKNSIFKYASPQKLQVRVFPNQVLKPLEITLADTYSSTDVSLSSYLKRLEAKSDDQSQLPSTRNESSEGSTANVALPPPTSHNGSNNNNNNLHIHPNNNLNINHNSAGAGSNLKNNIVPNSPSTNGSTSVAQNRAKCDNQPKKEVNEHGFFTGYGKISEISVTTSVVDEEACDGLQAPNHTTQPASTPSSSGDDKAEKDGPVGPGYTTDSLSVMTVGDFYLRLGCPESIVLYYNFHGDDYPAPENRAKSVLDKLMTVLSASVCDRKLAQPKPTVAAAAAATATPSTSTIAPKAKRDRLADRAVRDQEFAVPLGMAPRVTKKDVVTLEQTIKIDLPPGNRRHRTKRKPISAMMIQRAIQPRTDPIPTNGVAPQSVPDGVVIRSIMPGAAIETTALPPSAAPAASVAVTVPAVPSVAVAPTPLPAADFSMVSAVSLEGLIGHAESQACPQDEMHRDTTLVDDRLETPKKVFSFNEEPMPSPLPSLDYPPLLATPTKQWLNGDTSNLSLGSLLNVLESPMKSHTVVADSNSNLESKLPDVESHLQSLMNESSLDYMTKFADLAAQIARQPTGTSGTPGDLVENKLQRGFFNDKLRDVLSVSGKLVVREVSNPSYIISYCI</sequence>
<feature type="compositionally biased region" description="Polar residues" evidence="3">
    <location>
        <begin position="391"/>
        <end position="408"/>
    </location>
</feature>
<dbReference type="GO" id="GO:0003677">
    <property type="term" value="F:DNA binding"/>
    <property type="evidence" value="ECO:0007669"/>
    <property type="project" value="UniProtKB-KW"/>
</dbReference>
<keyword evidence="4" id="KW-1185">Reference proteome</keyword>
<feature type="compositionally biased region" description="Polar residues" evidence="3">
    <location>
        <begin position="513"/>
        <end position="526"/>
    </location>
</feature>
<dbReference type="RefSeq" id="XP_028967387.1">
    <property type="nucleotide sequence ID" value="XM_029111554.1"/>
</dbReference>
<feature type="compositionally biased region" description="Basic and acidic residues" evidence="3">
    <location>
        <begin position="1"/>
        <end position="12"/>
    </location>
</feature>
<reference evidence="5" key="1">
    <citation type="submission" date="2025-08" db="UniProtKB">
        <authorList>
            <consortium name="RefSeq"/>
        </authorList>
    </citation>
    <scope>IDENTIFICATION</scope>
</reference>
<feature type="region of interest" description="Disordered" evidence="3">
    <location>
        <begin position="1"/>
        <end position="114"/>
    </location>
</feature>
<accession>A0AAJ7SEU9</accession>
<feature type="region of interest" description="Disordered" evidence="3">
    <location>
        <begin position="510"/>
        <end position="543"/>
    </location>
</feature>
<protein>
    <submittedName>
        <fullName evidence="5">Protein cramped</fullName>
    </submittedName>
</protein>
<dbReference type="AlphaFoldDB" id="A0AAJ7SEU9"/>
<dbReference type="KEGG" id="goe:100900979"/>
<dbReference type="PANTHER" id="PTHR21677">
    <property type="entry name" value="CRAMPED PROTEIN"/>
    <property type="match status" value="1"/>
</dbReference>
<dbReference type="PANTHER" id="PTHR21677:SF1">
    <property type="entry name" value="PROTEIN CRAMPED-LIKE"/>
    <property type="match status" value="1"/>
</dbReference>
<dbReference type="GO" id="GO:0005634">
    <property type="term" value="C:nucleus"/>
    <property type="evidence" value="ECO:0007669"/>
    <property type="project" value="TreeGrafter"/>
</dbReference>
<dbReference type="SUPFAM" id="SSF81995">
    <property type="entry name" value="beta-sandwich domain of Sec23/24"/>
    <property type="match status" value="1"/>
</dbReference>
<evidence type="ECO:0000256" key="3">
    <source>
        <dbReference type="SAM" id="MobiDB-lite"/>
    </source>
</evidence>
<evidence type="ECO:0000313" key="5">
    <source>
        <dbReference type="RefSeq" id="XP_028967387.1"/>
    </source>
</evidence>
<evidence type="ECO:0000256" key="2">
    <source>
        <dbReference type="ARBA" id="ARBA00023242"/>
    </source>
</evidence>
<organism evidence="4 5">
    <name type="scientific">Galendromus occidentalis</name>
    <name type="common">western predatory mite</name>
    <dbReference type="NCBI Taxonomy" id="34638"/>
    <lineage>
        <taxon>Eukaryota</taxon>
        <taxon>Metazoa</taxon>
        <taxon>Ecdysozoa</taxon>
        <taxon>Arthropoda</taxon>
        <taxon>Chelicerata</taxon>
        <taxon>Arachnida</taxon>
        <taxon>Acari</taxon>
        <taxon>Parasitiformes</taxon>
        <taxon>Mesostigmata</taxon>
        <taxon>Gamasina</taxon>
        <taxon>Phytoseioidea</taxon>
        <taxon>Phytoseiidae</taxon>
        <taxon>Typhlodrominae</taxon>
        <taxon>Galendromus</taxon>
    </lineage>
</organism>
<dbReference type="CTD" id="109545"/>
<keyword evidence="1" id="KW-0238">DNA-binding</keyword>
<dbReference type="InterPro" id="IPR055315">
    <property type="entry name" value="Cramped-like"/>
</dbReference>
<name>A0AAJ7SEU9_9ACAR</name>
<gene>
    <name evidence="5" type="primary">LOC100900979</name>
</gene>
<dbReference type="Proteomes" id="UP000694867">
    <property type="component" value="Unplaced"/>
</dbReference>
<dbReference type="GO" id="GO:0003682">
    <property type="term" value="F:chromatin binding"/>
    <property type="evidence" value="ECO:0007669"/>
    <property type="project" value="InterPro"/>
</dbReference>
<evidence type="ECO:0000313" key="4">
    <source>
        <dbReference type="Proteomes" id="UP000694867"/>
    </source>
</evidence>
<dbReference type="GO" id="GO:0007389">
    <property type="term" value="P:pattern specification process"/>
    <property type="evidence" value="ECO:0007669"/>
    <property type="project" value="TreeGrafter"/>
</dbReference>
<evidence type="ECO:0000256" key="1">
    <source>
        <dbReference type="ARBA" id="ARBA00023125"/>
    </source>
</evidence>
<feature type="compositionally biased region" description="Low complexity" evidence="3">
    <location>
        <begin position="417"/>
        <end position="444"/>
    </location>
</feature>
<feature type="compositionally biased region" description="Basic and acidic residues" evidence="3">
    <location>
        <begin position="470"/>
        <end position="481"/>
    </location>
</feature>
<dbReference type="GeneID" id="100900979"/>
<proteinExistence type="predicted"/>
<keyword evidence="2" id="KW-0539">Nucleus</keyword>
<feature type="compositionally biased region" description="Polar residues" evidence="3">
    <location>
        <begin position="94"/>
        <end position="105"/>
    </location>
</feature>
<feature type="compositionally biased region" description="Low complexity" evidence="3">
    <location>
        <begin position="48"/>
        <end position="87"/>
    </location>
</feature>